<sequence>MIRNLVAGQYQFGDLVFGRGTTVNVESFDEKPYDVNVQDLQLSRNDEMYPGQDQLKPTTIELTFHVRYNWLLPHHEGAIPNFWAEMPTVEDFAREWKSDEIRKIPGAVKPLYVCGRDGQTRMIFGRAGQFTAAENADYTEAIECMAEFRRLDTFAYDIIENAVVISQGQLSRTVAGTGGNAPSWFRLLLFGPINHPVFTIDNAYNQPGPITVDFNYNVAPGEVVEICGYPWQRRVVNNANPPLTLARQLIGGSPYLDRLRFDHRADLTVTMAATGLTADSQAQIRWHDAYQRAK</sequence>
<accession>A0A3S9UQM1</accession>
<evidence type="ECO:0000313" key="1">
    <source>
        <dbReference type="EMBL" id="AZS12572.1"/>
    </source>
</evidence>
<gene>
    <name evidence="1" type="primary">36</name>
    <name evidence="1" type="ORF">SEA_DRLUPO_36</name>
</gene>
<keyword evidence="2" id="KW-1185">Reference proteome</keyword>
<dbReference type="Proteomes" id="UP000288363">
    <property type="component" value="Segment"/>
</dbReference>
<organism evidence="1 2">
    <name type="scientific">Mycobacterium phage DrLupo</name>
    <dbReference type="NCBI Taxonomy" id="2499037"/>
    <lineage>
        <taxon>Viruses</taxon>
        <taxon>Duplodnaviria</taxon>
        <taxon>Heunggongvirae</taxon>
        <taxon>Uroviricota</taxon>
        <taxon>Caudoviricetes</taxon>
        <taxon>Barnyardvirus</taxon>
        <taxon>Barnyardvirus drlupo</taxon>
    </lineage>
</organism>
<dbReference type="RefSeq" id="YP_009842734.1">
    <property type="nucleotide sequence ID" value="NC_048743.1"/>
</dbReference>
<proteinExistence type="predicted"/>
<dbReference type="KEGG" id="vg:55612995"/>
<evidence type="ECO:0000313" key="2">
    <source>
        <dbReference type="Proteomes" id="UP000288363"/>
    </source>
</evidence>
<name>A0A3S9UQM1_9CAUD</name>
<reference evidence="1 2" key="1">
    <citation type="submission" date="2018-12" db="EMBL/GenBank/DDBJ databases">
        <authorList>
            <person name="Almail A."/>
            <person name="Dorhout K.E."/>
            <person name="Johnson J."/>
            <person name="Jorgensen H.J."/>
            <person name="Tolsma S."/>
            <person name="Garlena R.A."/>
            <person name="Russell D.A."/>
            <person name="Pope W.H."/>
            <person name="Jacobs-Sera D."/>
            <person name="Hatfull G.F."/>
        </authorList>
    </citation>
    <scope>NUCLEOTIDE SEQUENCE [LARGE SCALE GENOMIC DNA]</scope>
</reference>
<dbReference type="EMBL" id="MK279909">
    <property type="protein sequence ID" value="AZS12572.1"/>
    <property type="molecule type" value="Genomic_DNA"/>
</dbReference>
<dbReference type="GeneID" id="55612995"/>
<protein>
    <submittedName>
        <fullName evidence="1">Minor tail protein</fullName>
    </submittedName>
</protein>